<sequence length="380" mass="43789">MKYYLIAGEASGDLHGSNLMKELKKNDKEAHFRFFGGDLMQEVEDNLVRHYREMAFMGVIEVIFNIRAIKRNFRLCKSDLIRFNPDVVILIDYPGFNMKIAKFAKKAGLKVYYYISPKIWAWKEWRIKKIKAFVDEMFTILPFEAPFFEKYNYPVHYVGNPLVGFIEEYKMKSKPERGFRENNGLDGRPIVAMLPGSRTQEIKLILPVMAAMRQFYPGYQFVISGAPSIPGDLYRSVLEGVQIPVLFNQTYDLLIHSYAAIVTSGTATLETALFNVPQVVLYKMRGNKYLVKLLRAIFIKVDFFSLPNLVLNEEAVKELVMHEMTVENVKPELGRLLGDADYRKGIIEKYDRLREIMGPPGAAKRAAQKMIELIRVRPGV</sequence>
<proteinExistence type="predicted"/>
<evidence type="ECO:0000256" key="6">
    <source>
        <dbReference type="ARBA" id="ARBA00023098"/>
    </source>
</evidence>
<evidence type="ECO:0000256" key="2">
    <source>
        <dbReference type="ARBA" id="ARBA00022516"/>
    </source>
</evidence>
<dbReference type="SUPFAM" id="SSF53756">
    <property type="entry name" value="UDP-Glycosyltransferase/glycogen phosphorylase"/>
    <property type="match status" value="1"/>
</dbReference>
<evidence type="ECO:0000313" key="8">
    <source>
        <dbReference type="EMBL" id="VAW18801.1"/>
    </source>
</evidence>
<evidence type="ECO:0000256" key="1">
    <source>
        <dbReference type="ARBA" id="ARBA00012687"/>
    </source>
</evidence>
<reference evidence="8" key="1">
    <citation type="submission" date="2018-06" db="EMBL/GenBank/DDBJ databases">
        <authorList>
            <person name="Zhirakovskaya E."/>
        </authorList>
    </citation>
    <scope>NUCLEOTIDE SEQUENCE</scope>
</reference>
<dbReference type="PANTHER" id="PTHR30372">
    <property type="entry name" value="LIPID-A-DISACCHARIDE SYNTHASE"/>
    <property type="match status" value="1"/>
</dbReference>
<evidence type="ECO:0000256" key="4">
    <source>
        <dbReference type="ARBA" id="ARBA00022676"/>
    </source>
</evidence>
<dbReference type="PANTHER" id="PTHR30372:SF4">
    <property type="entry name" value="LIPID-A-DISACCHARIDE SYNTHASE, MITOCHONDRIAL-RELATED"/>
    <property type="match status" value="1"/>
</dbReference>
<keyword evidence="5 8" id="KW-0808">Transferase</keyword>
<accession>A0A3B0TJE5</accession>
<evidence type="ECO:0000256" key="7">
    <source>
        <dbReference type="ARBA" id="ARBA00048975"/>
    </source>
</evidence>
<dbReference type="InterPro" id="IPR003835">
    <property type="entry name" value="Glyco_trans_19"/>
</dbReference>
<dbReference type="GO" id="GO:0005543">
    <property type="term" value="F:phospholipid binding"/>
    <property type="evidence" value="ECO:0007669"/>
    <property type="project" value="TreeGrafter"/>
</dbReference>
<keyword evidence="6" id="KW-0443">Lipid metabolism</keyword>
<dbReference type="EC" id="2.4.1.182" evidence="1"/>
<dbReference type="AlphaFoldDB" id="A0A3B0TJE5"/>
<gene>
    <name evidence="8" type="ORF">MNBD_BACTEROID01-2063</name>
</gene>
<dbReference type="GO" id="GO:0008915">
    <property type="term" value="F:lipid-A-disaccharide synthase activity"/>
    <property type="evidence" value="ECO:0007669"/>
    <property type="project" value="UniProtKB-EC"/>
</dbReference>
<protein>
    <recommendedName>
        <fullName evidence="1">lipid-A-disaccharide synthase</fullName>
        <ecNumber evidence="1">2.4.1.182</ecNumber>
    </recommendedName>
</protein>
<organism evidence="8">
    <name type="scientific">hydrothermal vent metagenome</name>
    <dbReference type="NCBI Taxonomy" id="652676"/>
    <lineage>
        <taxon>unclassified sequences</taxon>
        <taxon>metagenomes</taxon>
        <taxon>ecological metagenomes</taxon>
    </lineage>
</organism>
<evidence type="ECO:0000256" key="5">
    <source>
        <dbReference type="ARBA" id="ARBA00022679"/>
    </source>
</evidence>
<comment type="catalytic activity">
    <reaction evidence="7">
        <text>a lipid X + a UDP-2-N,3-O-bis[(3R)-3-hydroxyacyl]-alpha-D-glucosamine = a lipid A disaccharide + UDP + H(+)</text>
        <dbReference type="Rhea" id="RHEA:67828"/>
        <dbReference type="ChEBI" id="CHEBI:15378"/>
        <dbReference type="ChEBI" id="CHEBI:58223"/>
        <dbReference type="ChEBI" id="CHEBI:137748"/>
        <dbReference type="ChEBI" id="CHEBI:176338"/>
        <dbReference type="ChEBI" id="CHEBI:176343"/>
        <dbReference type="EC" id="2.4.1.182"/>
    </reaction>
</comment>
<evidence type="ECO:0000256" key="3">
    <source>
        <dbReference type="ARBA" id="ARBA00022556"/>
    </source>
</evidence>
<dbReference type="EMBL" id="UOEP01000092">
    <property type="protein sequence ID" value="VAW18801.1"/>
    <property type="molecule type" value="Genomic_DNA"/>
</dbReference>
<keyword evidence="4 8" id="KW-0328">Glycosyltransferase</keyword>
<dbReference type="GO" id="GO:0016020">
    <property type="term" value="C:membrane"/>
    <property type="evidence" value="ECO:0007669"/>
    <property type="project" value="GOC"/>
</dbReference>
<dbReference type="GO" id="GO:0009245">
    <property type="term" value="P:lipid A biosynthetic process"/>
    <property type="evidence" value="ECO:0007669"/>
    <property type="project" value="UniProtKB-KW"/>
</dbReference>
<dbReference type="NCBIfam" id="TIGR00215">
    <property type="entry name" value="lpxB"/>
    <property type="match status" value="1"/>
</dbReference>
<keyword evidence="3" id="KW-0441">Lipid A biosynthesis</keyword>
<keyword evidence="2" id="KW-0444">Lipid biosynthesis</keyword>
<dbReference type="Pfam" id="PF02684">
    <property type="entry name" value="LpxB"/>
    <property type="match status" value="1"/>
</dbReference>
<name>A0A3B0TJE5_9ZZZZ</name>